<proteinExistence type="predicted"/>
<protein>
    <submittedName>
        <fullName evidence="1">Uncharacterized protein</fullName>
    </submittedName>
</protein>
<evidence type="ECO:0000313" key="1">
    <source>
        <dbReference type="EMBL" id="CBI07746.1"/>
    </source>
</evidence>
<name>E6QKH8_9ZZZZ</name>
<accession>E6QKH8</accession>
<organism evidence="1">
    <name type="scientific">mine drainage metagenome</name>
    <dbReference type="NCBI Taxonomy" id="410659"/>
    <lineage>
        <taxon>unclassified sequences</taxon>
        <taxon>metagenomes</taxon>
        <taxon>ecological metagenomes</taxon>
    </lineage>
</organism>
<sequence>MTWCKHNAAMILATESIKELNESRVLAIVAESCLTKIFFAHPPAIICWRTTTSIHGQFVRSALRVEPF</sequence>
<dbReference type="AlphaFoldDB" id="E6QKH8"/>
<dbReference type="EMBL" id="CABQ01000132">
    <property type="protein sequence ID" value="CBI07746.1"/>
    <property type="molecule type" value="Genomic_DNA"/>
</dbReference>
<gene>
    <name evidence="1" type="ORF">CARN6_1125</name>
</gene>
<reference evidence="1" key="1">
    <citation type="submission" date="2009-10" db="EMBL/GenBank/DDBJ databases">
        <title>Diversity of trophic interactions inside an arsenic-rich microbial ecosystem.</title>
        <authorList>
            <person name="Bertin P.N."/>
            <person name="Heinrich-Salmeron A."/>
            <person name="Pelletier E."/>
            <person name="Goulhen-Chollet F."/>
            <person name="Arsene-Ploetze F."/>
            <person name="Gallien S."/>
            <person name="Calteau A."/>
            <person name="Vallenet D."/>
            <person name="Casiot C."/>
            <person name="Chane-Woon-Ming B."/>
            <person name="Giloteaux L."/>
            <person name="Barakat M."/>
            <person name="Bonnefoy V."/>
            <person name="Bruneel O."/>
            <person name="Chandler M."/>
            <person name="Cleiss J."/>
            <person name="Duran R."/>
            <person name="Elbaz-Poulichet F."/>
            <person name="Fonknechten N."/>
            <person name="Lauga B."/>
            <person name="Mornico D."/>
            <person name="Ortet P."/>
            <person name="Schaeffer C."/>
            <person name="Siguier P."/>
            <person name="Alexander Thil Smith A."/>
            <person name="Van Dorsselaer A."/>
            <person name="Weissenbach J."/>
            <person name="Medigue C."/>
            <person name="Le Paslier D."/>
        </authorList>
    </citation>
    <scope>NUCLEOTIDE SEQUENCE</scope>
</reference>
<comment type="caution">
    <text evidence="1">The sequence shown here is derived from an EMBL/GenBank/DDBJ whole genome shotgun (WGS) entry which is preliminary data.</text>
</comment>